<keyword evidence="4" id="KW-1185">Reference proteome</keyword>
<feature type="transmembrane region" description="Helical" evidence="2">
    <location>
        <begin position="6"/>
        <end position="24"/>
    </location>
</feature>
<dbReference type="Proteomes" id="UP001627284">
    <property type="component" value="Unassembled WGS sequence"/>
</dbReference>
<feature type="transmembrane region" description="Helical" evidence="2">
    <location>
        <begin position="31"/>
        <end position="48"/>
    </location>
</feature>
<dbReference type="AlphaFoldDB" id="A0ABD2RHI2"/>
<keyword evidence="2" id="KW-0812">Transmembrane</keyword>
<dbReference type="InterPro" id="IPR055317">
    <property type="entry name" value="CLE14-like"/>
</dbReference>
<keyword evidence="2" id="KW-1133">Transmembrane helix</keyword>
<protein>
    <submittedName>
        <fullName evidence="3">Uncharacterized protein</fullName>
    </submittedName>
</protein>
<name>A0ABD2RHI2_9SOLN</name>
<gene>
    <name evidence="3" type="ORF">AABB24_034900</name>
</gene>
<evidence type="ECO:0000256" key="1">
    <source>
        <dbReference type="SAM" id="MobiDB-lite"/>
    </source>
</evidence>
<dbReference type="PANTHER" id="PTHR35472:SF4">
    <property type="entry name" value="DUF19 DOMAIN-CONTAINING PROTEIN"/>
    <property type="match status" value="1"/>
</dbReference>
<accession>A0ABD2RHI2</accession>
<organism evidence="3 4">
    <name type="scientific">Solanum stoloniferum</name>
    <dbReference type="NCBI Taxonomy" id="62892"/>
    <lineage>
        <taxon>Eukaryota</taxon>
        <taxon>Viridiplantae</taxon>
        <taxon>Streptophyta</taxon>
        <taxon>Embryophyta</taxon>
        <taxon>Tracheophyta</taxon>
        <taxon>Spermatophyta</taxon>
        <taxon>Magnoliopsida</taxon>
        <taxon>eudicotyledons</taxon>
        <taxon>Gunneridae</taxon>
        <taxon>Pentapetalae</taxon>
        <taxon>asterids</taxon>
        <taxon>lamiids</taxon>
        <taxon>Solanales</taxon>
        <taxon>Solanaceae</taxon>
        <taxon>Solanoideae</taxon>
        <taxon>Solaneae</taxon>
        <taxon>Solanum</taxon>
    </lineage>
</organism>
<evidence type="ECO:0000313" key="4">
    <source>
        <dbReference type="Proteomes" id="UP001627284"/>
    </source>
</evidence>
<feature type="compositionally biased region" description="Basic and acidic residues" evidence="1">
    <location>
        <begin position="80"/>
        <end position="89"/>
    </location>
</feature>
<evidence type="ECO:0000256" key="2">
    <source>
        <dbReference type="SAM" id="Phobius"/>
    </source>
</evidence>
<sequence>IRSTYLFPSLSIFSLIFLHHIIIMKIQYPSFQFLLILVIVLFVSQLSSCRKIQEITPTSIEQRLNSKISWHNSAPSPKKSRNEDIDKSYRVSHRTVPGGPNPLHN</sequence>
<feature type="region of interest" description="Disordered" evidence="1">
    <location>
        <begin position="69"/>
        <end position="105"/>
    </location>
</feature>
<evidence type="ECO:0000313" key="3">
    <source>
        <dbReference type="EMBL" id="KAL3331308.1"/>
    </source>
</evidence>
<feature type="non-terminal residue" evidence="3">
    <location>
        <position position="1"/>
    </location>
</feature>
<dbReference type="PANTHER" id="PTHR35472">
    <property type="match status" value="1"/>
</dbReference>
<proteinExistence type="predicted"/>
<dbReference type="EMBL" id="JBJKTR010000020">
    <property type="protein sequence ID" value="KAL3331308.1"/>
    <property type="molecule type" value="Genomic_DNA"/>
</dbReference>
<comment type="caution">
    <text evidence="3">The sequence shown here is derived from an EMBL/GenBank/DDBJ whole genome shotgun (WGS) entry which is preliminary data.</text>
</comment>
<reference evidence="3 4" key="1">
    <citation type="submission" date="2024-05" db="EMBL/GenBank/DDBJ databases">
        <title>De novo assembly of an allotetraploid wild potato.</title>
        <authorList>
            <person name="Hosaka A.J."/>
        </authorList>
    </citation>
    <scope>NUCLEOTIDE SEQUENCE [LARGE SCALE GENOMIC DNA]</scope>
    <source>
        <tissue evidence="3">Young leaves</tissue>
    </source>
</reference>
<keyword evidence="2" id="KW-0472">Membrane</keyword>